<dbReference type="Proteomes" id="UP000606870">
    <property type="component" value="Unassembled WGS sequence"/>
</dbReference>
<feature type="transmembrane region" description="Helical" evidence="8">
    <location>
        <begin position="257"/>
        <end position="278"/>
    </location>
</feature>
<proteinExistence type="inferred from homology"/>
<reference evidence="10 11" key="1">
    <citation type="submission" date="2020-08" db="EMBL/GenBank/DDBJ databases">
        <authorList>
            <person name="Liu C."/>
            <person name="Sun Q."/>
        </authorList>
    </citation>
    <scope>NUCLEOTIDE SEQUENCE [LARGE SCALE GENOMIC DNA]</scope>
    <source>
        <strain evidence="10 11">NSJ-59</strain>
    </source>
</reference>
<comment type="similarity">
    <text evidence="2">Belongs to the ABC-2 integral membrane protein family.</text>
</comment>
<feature type="transmembrane region" description="Helical" evidence="8">
    <location>
        <begin position="181"/>
        <end position="203"/>
    </location>
</feature>
<accession>A0ABR6VGN7</accession>
<evidence type="ECO:0000256" key="7">
    <source>
        <dbReference type="ARBA" id="ARBA00023136"/>
    </source>
</evidence>
<protein>
    <submittedName>
        <fullName evidence="10">ABC transporter permease</fullName>
    </submittedName>
</protein>
<evidence type="ECO:0000256" key="4">
    <source>
        <dbReference type="ARBA" id="ARBA00022475"/>
    </source>
</evidence>
<dbReference type="PANTHER" id="PTHR30294:SF44">
    <property type="entry name" value="MULTIDRUG ABC TRANSPORTER PERMEASE YBHR-RELATED"/>
    <property type="match status" value="1"/>
</dbReference>
<dbReference type="Gene3D" id="3.40.1710.10">
    <property type="entry name" value="abc type-2 transporter like domain"/>
    <property type="match status" value="1"/>
</dbReference>
<dbReference type="PANTHER" id="PTHR30294">
    <property type="entry name" value="MEMBRANE COMPONENT OF ABC TRANSPORTER YHHJ-RELATED"/>
    <property type="match status" value="1"/>
</dbReference>
<dbReference type="InterPro" id="IPR013525">
    <property type="entry name" value="ABC2_TM"/>
</dbReference>
<comment type="caution">
    <text evidence="10">The sequence shown here is derived from an EMBL/GenBank/DDBJ whole genome shotgun (WGS) entry which is preliminary data.</text>
</comment>
<evidence type="ECO:0000259" key="9">
    <source>
        <dbReference type="PROSITE" id="PS51012"/>
    </source>
</evidence>
<evidence type="ECO:0000256" key="1">
    <source>
        <dbReference type="ARBA" id="ARBA00004651"/>
    </source>
</evidence>
<feature type="transmembrane region" description="Helical" evidence="8">
    <location>
        <begin position="351"/>
        <end position="369"/>
    </location>
</feature>
<keyword evidence="11" id="KW-1185">Reference proteome</keyword>
<organism evidence="10 11">
    <name type="scientific">Megasphaera hominis</name>
    <dbReference type="NCBI Taxonomy" id="159836"/>
    <lineage>
        <taxon>Bacteria</taxon>
        <taxon>Bacillati</taxon>
        <taxon>Bacillota</taxon>
        <taxon>Negativicutes</taxon>
        <taxon>Veillonellales</taxon>
        <taxon>Veillonellaceae</taxon>
        <taxon>Megasphaera</taxon>
    </lineage>
</organism>
<keyword evidence="5 8" id="KW-0812">Transmembrane</keyword>
<dbReference type="PROSITE" id="PS51012">
    <property type="entry name" value="ABC_TM2"/>
    <property type="match status" value="1"/>
</dbReference>
<evidence type="ECO:0000256" key="5">
    <source>
        <dbReference type="ARBA" id="ARBA00022692"/>
    </source>
</evidence>
<feature type="transmembrane region" description="Helical" evidence="8">
    <location>
        <begin position="290"/>
        <end position="308"/>
    </location>
</feature>
<evidence type="ECO:0000313" key="10">
    <source>
        <dbReference type="EMBL" id="MBC3535867.1"/>
    </source>
</evidence>
<dbReference type="EMBL" id="JACOGK010000002">
    <property type="protein sequence ID" value="MBC3535867.1"/>
    <property type="molecule type" value="Genomic_DNA"/>
</dbReference>
<evidence type="ECO:0000256" key="6">
    <source>
        <dbReference type="ARBA" id="ARBA00022989"/>
    </source>
</evidence>
<comment type="subcellular location">
    <subcellularLocation>
        <location evidence="1">Cell membrane</location>
        <topology evidence="1">Multi-pass membrane protein</topology>
    </subcellularLocation>
</comment>
<evidence type="ECO:0000256" key="3">
    <source>
        <dbReference type="ARBA" id="ARBA00022448"/>
    </source>
</evidence>
<evidence type="ECO:0000313" key="11">
    <source>
        <dbReference type="Proteomes" id="UP000606870"/>
    </source>
</evidence>
<keyword evidence="6 8" id="KW-1133">Transmembrane helix</keyword>
<dbReference type="Pfam" id="PF12698">
    <property type="entry name" value="ABC2_membrane_3"/>
    <property type="match status" value="1"/>
</dbReference>
<evidence type="ECO:0000256" key="8">
    <source>
        <dbReference type="SAM" id="Phobius"/>
    </source>
</evidence>
<feature type="transmembrane region" description="Helical" evidence="8">
    <location>
        <begin position="233"/>
        <end position="251"/>
    </location>
</feature>
<feature type="domain" description="ABC transmembrane type-2" evidence="9">
    <location>
        <begin position="138"/>
        <end position="372"/>
    </location>
</feature>
<dbReference type="InterPro" id="IPR047817">
    <property type="entry name" value="ABC2_TM_bact-type"/>
</dbReference>
<keyword evidence="7 8" id="KW-0472">Membrane</keyword>
<dbReference type="RefSeq" id="WP_186501920.1">
    <property type="nucleotide sequence ID" value="NZ_JACOGK010000002.1"/>
</dbReference>
<keyword evidence="4" id="KW-1003">Cell membrane</keyword>
<name>A0ABR6VGN7_9FIRM</name>
<keyword evidence="3" id="KW-0813">Transport</keyword>
<evidence type="ECO:0000256" key="2">
    <source>
        <dbReference type="ARBA" id="ARBA00007783"/>
    </source>
</evidence>
<sequence>MTFFETLALFGQHLRYLCQKELITIFKDPRMQFMLVMPVIIQGFIFGYAANYNLDRVPYAVVDESHSSSSRDYLARFSGTTSFELKAVLGNTSELGDLITSGDVIIAIVIPQDFEDVLSRGGTAPVQVIADGRNSSIAGIATGYVSQITAAWNESRRGSAGPITIESRTWYNPNQITRWNFLPGLIAMISFVQVIFLAGLSIAREREQGTFEQLLVTPLSPLEILIGKAMPPMLIGFAQSAMLYLIARYWFAVPFAGSLGTLTVIILVFMLSSTGIGLSISAVSRNMQQVLVYVLVLMIPMVLLSGIATPVRNMPEFLQIITYADPMRFAVDAVKRVYLEGAGLAAIWRDLVPMFLIAAVTMPIAAWLFRHRTV</sequence>
<dbReference type="InterPro" id="IPR051449">
    <property type="entry name" value="ABC-2_transporter_component"/>
</dbReference>
<gene>
    <name evidence="10" type="ORF">H8J70_01130</name>
</gene>